<keyword evidence="5 6" id="KW-0472">Membrane</keyword>
<dbReference type="AlphaFoldDB" id="A0A6C1EBA6"/>
<reference evidence="8 9" key="1">
    <citation type="journal article" date="2019" name="BMC Genomics">
        <title>Chromosome level assembly and comparative genome analysis confirm lager-brewing yeasts originated from a single hybridization.</title>
        <authorList>
            <person name="Salazar A.N."/>
            <person name="Gorter de Vries A.R."/>
            <person name="van den Broek M."/>
            <person name="Brouwers N."/>
            <person name="de la Torre Cortes P."/>
            <person name="Kuijpers N.G.A."/>
            <person name="Daran J.G."/>
            <person name="Abeel T."/>
        </authorList>
    </citation>
    <scope>NUCLEOTIDE SEQUENCE [LARGE SCALE GENOMIC DNA]</scope>
    <source>
        <strain evidence="8 9">CBS 1483</strain>
    </source>
</reference>
<feature type="transmembrane region" description="Helical" evidence="6">
    <location>
        <begin position="279"/>
        <end position="298"/>
    </location>
</feature>
<keyword evidence="4 6" id="KW-1133">Transmembrane helix</keyword>
<evidence type="ECO:0000256" key="4">
    <source>
        <dbReference type="ARBA" id="ARBA00022989"/>
    </source>
</evidence>
<feature type="transmembrane region" description="Helical" evidence="6">
    <location>
        <begin position="367"/>
        <end position="387"/>
    </location>
</feature>
<dbReference type="Pfam" id="PF07690">
    <property type="entry name" value="MFS_1"/>
    <property type="match status" value="1"/>
</dbReference>
<evidence type="ECO:0000259" key="7">
    <source>
        <dbReference type="PROSITE" id="PS50850"/>
    </source>
</evidence>
<gene>
    <name evidence="8" type="ORF">GRS66_009186</name>
</gene>
<accession>A0A6C1EBA6</accession>
<keyword evidence="2" id="KW-0813">Transport</keyword>
<protein>
    <recommendedName>
        <fullName evidence="7">Major facilitator superfamily (MFS) profile domain-containing protein</fullName>
    </recommendedName>
</protein>
<feature type="transmembrane region" description="Helical" evidence="6">
    <location>
        <begin position="399"/>
        <end position="420"/>
    </location>
</feature>
<dbReference type="PANTHER" id="PTHR42718">
    <property type="entry name" value="MAJOR FACILITATOR SUPERFAMILY MULTIDRUG TRANSPORTER MFSC"/>
    <property type="match status" value="1"/>
</dbReference>
<evidence type="ECO:0000256" key="2">
    <source>
        <dbReference type="ARBA" id="ARBA00022448"/>
    </source>
</evidence>
<keyword evidence="9" id="KW-1185">Reference proteome</keyword>
<dbReference type="InterPro" id="IPR011701">
    <property type="entry name" value="MFS"/>
</dbReference>
<evidence type="ECO:0000256" key="5">
    <source>
        <dbReference type="ARBA" id="ARBA00023136"/>
    </source>
</evidence>
<feature type="transmembrane region" description="Helical" evidence="6">
    <location>
        <begin position="154"/>
        <end position="178"/>
    </location>
</feature>
<feature type="transmembrane region" description="Helical" evidence="6">
    <location>
        <begin position="121"/>
        <end position="142"/>
    </location>
</feature>
<feature type="domain" description="Major facilitator superfamily (MFS) profile" evidence="7">
    <location>
        <begin position="30"/>
        <end position="533"/>
    </location>
</feature>
<feature type="transmembrane region" description="Helical" evidence="6">
    <location>
        <begin position="31"/>
        <end position="51"/>
    </location>
</feature>
<name>A0A6C1EBA6_SACPS</name>
<dbReference type="PANTHER" id="PTHR42718:SF9">
    <property type="entry name" value="MAJOR FACILITATOR SUPERFAMILY MULTIDRUG TRANSPORTER MFSC"/>
    <property type="match status" value="1"/>
</dbReference>
<dbReference type="Gene3D" id="1.20.1720.10">
    <property type="entry name" value="Multidrug resistance protein D"/>
    <property type="match status" value="1"/>
</dbReference>
<dbReference type="InterPro" id="IPR036259">
    <property type="entry name" value="MFS_trans_sf"/>
</dbReference>
<dbReference type="OrthoDB" id="440755at2759"/>
<evidence type="ECO:0000256" key="1">
    <source>
        <dbReference type="ARBA" id="ARBA00004141"/>
    </source>
</evidence>
<dbReference type="InterPro" id="IPR020846">
    <property type="entry name" value="MFS_dom"/>
</dbReference>
<evidence type="ECO:0000313" key="8">
    <source>
        <dbReference type="EMBL" id="QID86552.1"/>
    </source>
</evidence>
<feature type="transmembrane region" description="Helical" evidence="6">
    <location>
        <begin position="426"/>
        <end position="445"/>
    </location>
</feature>
<sequence length="560" mass="61259">MAWEKLARVTKAIEKIRNRCQKSAYQLNVNVALIFLGCTFDLLNVASMISLIDDLAQKYDISYTTASWSLTSYAVTFAGFIAFMGRLGDIVGNSILFTISCFFFAILSLLCAVMPNFPAFAVFRAIQGISAAGLVPCAYALIPMLAPEEEVQKYFSIVSCGFSSTIGLGLIIGGAFAATKIGYKGIFYLTFAVMSLIAIVAFFFTYGVENLNENLPKDQVANRVRSLDFIGSLIFVTGSIANRVRSLDFIGSLIFVTGSILIVVGLTEGGESWNRPATYVTLVIGIILFFGFFFWNCSYARIVRGIRRCGIDTSRYFEKVQLLIPVDVLFMKNFIPIILAFALNNACLFSCIYIIDQYSQYEEKNSPLYAGVKLVPLIICMVIGNGLCAFESTKLNPRVGVVLGFFLALAGSIILTQLHLIKEDMFWKIFFSSQALVGFGVAIFYPYALQIAVGGAPDQSKGIASGVAQTFGQLGIEITFSVMASVLGNIDGIRGHFGASQKFRTGFQNCTYFTVAVGALGFLVTLFGLKGTRSPTDDISDIESSIQRTKVEIDQEKSRI</sequence>
<feature type="transmembrane region" description="Helical" evidence="6">
    <location>
        <begin position="63"/>
        <end position="84"/>
    </location>
</feature>
<dbReference type="GO" id="GO:0016020">
    <property type="term" value="C:membrane"/>
    <property type="evidence" value="ECO:0007669"/>
    <property type="project" value="UniProtKB-SubCell"/>
</dbReference>
<dbReference type="Gene3D" id="1.20.1250.20">
    <property type="entry name" value="MFS general substrate transporter like domains"/>
    <property type="match status" value="1"/>
</dbReference>
<evidence type="ECO:0000313" key="9">
    <source>
        <dbReference type="Proteomes" id="UP000501346"/>
    </source>
</evidence>
<dbReference type="GO" id="GO:0022857">
    <property type="term" value="F:transmembrane transporter activity"/>
    <property type="evidence" value="ECO:0007669"/>
    <property type="project" value="InterPro"/>
</dbReference>
<feature type="transmembrane region" description="Helical" evidence="6">
    <location>
        <begin position="90"/>
        <end position="114"/>
    </location>
</feature>
<feature type="transmembrane region" description="Helical" evidence="6">
    <location>
        <begin position="185"/>
        <end position="204"/>
    </location>
</feature>
<comment type="subcellular location">
    <subcellularLocation>
        <location evidence="1">Membrane</location>
        <topology evidence="1">Multi-pass membrane protein</topology>
    </subcellularLocation>
</comment>
<dbReference type="EMBL" id="CP049009">
    <property type="protein sequence ID" value="QID86552.1"/>
    <property type="molecule type" value="Genomic_DNA"/>
</dbReference>
<dbReference type="PROSITE" id="PS50850">
    <property type="entry name" value="MFS"/>
    <property type="match status" value="1"/>
</dbReference>
<dbReference type="Proteomes" id="UP000501346">
    <property type="component" value="Chromosome SeXII"/>
</dbReference>
<evidence type="ECO:0000256" key="6">
    <source>
        <dbReference type="SAM" id="Phobius"/>
    </source>
</evidence>
<feature type="transmembrane region" description="Helical" evidence="6">
    <location>
        <begin position="249"/>
        <end position="267"/>
    </location>
</feature>
<organism evidence="8 9">
    <name type="scientific">Saccharomyces pastorianus</name>
    <name type="common">Lager yeast</name>
    <name type="synonym">Saccharomyces cerevisiae x Saccharomyces eubayanus</name>
    <dbReference type="NCBI Taxonomy" id="27292"/>
    <lineage>
        <taxon>Eukaryota</taxon>
        <taxon>Fungi</taxon>
        <taxon>Dikarya</taxon>
        <taxon>Ascomycota</taxon>
        <taxon>Saccharomycotina</taxon>
        <taxon>Saccharomycetes</taxon>
        <taxon>Saccharomycetales</taxon>
        <taxon>Saccharomycetaceae</taxon>
        <taxon>Saccharomyces</taxon>
    </lineage>
</organism>
<dbReference type="SUPFAM" id="SSF103473">
    <property type="entry name" value="MFS general substrate transporter"/>
    <property type="match status" value="1"/>
</dbReference>
<feature type="transmembrane region" description="Helical" evidence="6">
    <location>
        <begin position="334"/>
        <end position="355"/>
    </location>
</feature>
<keyword evidence="3 6" id="KW-0812">Transmembrane</keyword>
<evidence type="ECO:0000256" key="3">
    <source>
        <dbReference type="ARBA" id="ARBA00022692"/>
    </source>
</evidence>
<proteinExistence type="predicted"/>
<feature type="transmembrane region" description="Helical" evidence="6">
    <location>
        <begin position="510"/>
        <end position="529"/>
    </location>
</feature>